<dbReference type="EMBL" id="BLLK01000068">
    <property type="protein sequence ID" value="GFH59518.1"/>
    <property type="molecule type" value="Genomic_DNA"/>
</dbReference>
<feature type="region of interest" description="Disordered" evidence="1">
    <location>
        <begin position="958"/>
        <end position="1040"/>
    </location>
</feature>
<feature type="compositionally biased region" description="Low complexity" evidence="1">
    <location>
        <begin position="1225"/>
        <end position="1239"/>
    </location>
</feature>
<proteinExistence type="predicted"/>
<feature type="compositionally biased region" description="Low complexity" evidence="1">
    <location>
        <begin position="1590"/>
        <end position="1600"/>
    </location>
</feature>
<accession>A0AAD3D867</accession>
<feature type="compositionally biased region" description="Basic and acidic residues" evidence="1">
    <location>
        <begin position="1084"/>
        <end position="1103"/>
    </location>
</feature>
<sequence>MERMLKWQSKCIDCIEKRRQIRCMTYQEVEEYAEDFIKCCKATDLHSAGEYHKQYLLLIPWFGKDGDGTPHFDVKTLLQAMTVFAVQRANPRTGQIYFWDLLHNTIHLSITKLQLDLLQTFMNVAVVENTENVLPVDFGIEYVPNLDSEKRPQHLDKSVYGINCVVNYDEEDKEPQLLGQEGKNSFEIIFKEIQNDLNMKESKRGTFALNIGYTSMDSNAYSDNRSSILRTVNPNLVKNTTQISEEARREFGKLALHASTSALEKFRLTNHFNLPDTEAGNMRRELRKEFGRKLMMNDADLDSMKFEGISASVVLNLNHHLDALNDSSKNQSGTIAMTHYLPVKIVNNKRLKELLGHLNYTDEDSFPFTIIFYGRKCCYSVYNFAKEIEEMQCKDSPQIEKIIASSILQIKGERDYDGRIFDDPSHTFLDKFILHKIGKYPVKLQYDPMSKWSIVLDMILRFGCYCNTNSRSDATAGDVIIICLFCILVGIHEAVSLFEMKMEKTDGKIILLRNMMTIMEVQNITQEHINSFKELIFSHCEKALEVQKQKDVNSRNIFCNKLQTTIESLSFHPTKEQAIDLIQVLCLCGILPLSFLDWCPSHNIEHFFEEPSSIPDAILRIREKLKPLFYGSMLRNILLVAKETDTETPETKTPCHNYYSYCFLAGRITQRFFRLHFTSLLKCHVEMLLHPNVHAKRKSNATATIALGDWKNCKKQKKEDKTKGDKNSSVYWENDIVKESSHLIISTKFKQFFLGEKTETTKRKLDHLTSANILGSLGDIRGKAYDTLALLKSSPISYPPARMDPVANEKLGKTRKQPSFQESISEPSYTSTNVSFQNKAASFKQPKGRPPKGKSWDSVNGVWVSQVAGTPNVPSKCADTSKKCGNVPNKESQTFPKPQGRPRKSCTWDSTNGKWIPNNDNQQMSKQKSKITLRDYVEIKIILNGGYVQSVPKMKYYGSWPDEKSNRSVRKASENSSPGRFKRPRGRGKLGMSWNSRIGKWIPDISKNPAPPTAAAPFKENMDHSSSLHSESNERSRIRRSEYTFQQDLARALHESRILAFKQAYEEEKMETLNENNASGSLRGGEKNGSDNLQKDEEKHGSDQFKICKGNHGKGDNVNNSNRTEEELDKIINTKGGTDIELNDLSHQVHSSPMTKTNMFGNTSFDGVKESVSFANSNHGITTATIKQLSLNASPLNDHRMSLRFSVEEFNKDNEKNYDLHHPSTRNSSNSSSWGIDQQSSSNSAQWEIFSYREQNMDTEELTSPAIALLQNVQTLSPCRNHEALNQFVRLCHSPILISREQSPQNNTATTRNSDGQIPDLDNSLFSGSAIVNPPSQPSSAPAVWISPRPSSELPAIGTEKLSFTTALNHGRTISTAAHNNNLLQPRLSLGALQKRPPTREIGRQQITAAANPASTIEQQHRALLERPQAPPVIMNPAPINQPRPPVAEVYIPRNQAERQPNGQEREEELGEVPIGHEYEQQHSMVQELEVAPRERFNEPVEVSIQERNNQNEAAQNSDTESNSDISYSTGSVITYSSIDNFVFESGWGCEHDSDDSTQPGVVEPHEFARLGSLQLVEQERQRRLREYQQQHQQQDQQNF</sequence>
<reference evidence="2 3" key="1">
    <citation type="journal article" date="2021" name="Sci. Rep.">
        <title>The genome of the diatom Chaetoceros tenuissimus carries an ancient integrated fragment of an extant virus.</title>
        <authorList>
            <person name="Hongo Y."/>
            <person name="Kimura K."/>
            <person name="Takaki Y."/>
            <person name="Yoshida Y."/>
            <person name="Baba S."/>
            <person name="Kobayashi G."/>
            <person name="Nagasaki K."/>
            <person name="Hano T."/>
            <person name="Tomaru Y."/>
        </authorList>
    </citation>
    <scope>NUCLEOTIDE SEQUENCE [LARGE SCALE GENOMIC DNA]</scope>
    <source>
        <strain evidence="2 3">NIES-3715</strain>
    </source>
</reference>
<feature type="region of interest" description="Disordered" evidence="1">
    <location>
        <begin position="1215"/>
        <end position="1239"/>
    </location>
</feature>
<feature type="compositionally biased region" description="Polar residues" evidence="1">
    <location>
        <begin position="907"/>
        <end position="926"/>
    </location>
</feature>
<feature type="compositionally biased region" description="Polar residues" evidence="1">
    <location>
        <begin position="1302"/>
        <end position="1316"/>
    </location>
</feature>
<protein>
    <submittedName>
        <fullName evidence="2">Uncharacterized protein</fullName>
    </submittedName>
</protein>
<feature type="region of interest" description="Disordered" evidence="1">
    <location>
        <begin position="1070"/>
        <end position="1125"/>
    </location>
</feature>
<keyword evidence="3" id="KW-1185">Reference proteome</keyword>
<feature type="region of interest" description="Disordered" evidence="1">
    <location>
        <begin position="1581"/>
        <end position="1600"/>
    </location>
</feature>
<feature type="compositionally biased region" description="Polar residues" evidence="1">
    <location>
        <begin position="817"/>
        <end position="831"/>
    </location>
</feature>
<evidence type="ECO:0000256" key="1">
    <source>
        <dbReference type="SAM" id="MobiDB-lite"/>
    </source>
</evidence>
<evidence type="ECO:0000313" key="3">
    <source>
        <dbReference type="Proteomes" id="UP001054902"/>
    </source>
</evidence>
<comment type="caution">
    <text evidence="2">The sequence shown here is derived from an EMBL/GenBank/DDBJ whole genome shotgun (WGS) entry which is preliminary data.</text>
</comment>
<name>A0AAD3D867_9STRA</name>
<evidence type="ECO:0000313" key="2">
    <source>
        <dbReference type="EMBL" id="GFH59518.1"/>
    </source>
</evidence>
<gene>
    <name evidence="2" type="ORF">CTEN210_15994</name>
</gene>
<feature type="region of interest" description="Disordered" evidence="1">
    <location>
        <begin position="1302"/>
        <end position="1343"/>
    </location>
</feature>
<feature type="region of interest" description="Disordered" evidence="1">
    <location>
        <begin position="809"/>
        <end position="831"/>
    </location>
</feature>
<organism evidence="2 3">
    <name type="scientific">Chaetoceros tenuissimus</name>
    <dbReference type="NCBI Taxonomy" id="426638"/>
    <lineage>
        <taxon>Eukaryota</taxon>
        <taxon>Sar</taxon>
        <taxon>Stramenopiles</taxon>
        <taxon>Ochrophyta</taxon>
        <taxon>Bacillariophyta</taxon>
        <taxon>Coscinodiscophyceae</taxon>
        <taxon>Chaetocerotophycidae</taxon>
        <taxon>Chaetocerotales</taxon>
        <taxon>Chaetocerotaceae</taxon>
        <taxon>Chaetoceros</taxon>
    </lineage>
</organism>
<feature type="compositionally biased region" description="Basic and acidic residues" evidence="1">
    <location>
        <begin position="1031"/>
        <end position="1040"/>
    </location>
</feature>
<dbReference type="Proteomes" id="UP001054902">
    <property type="component" value="Unassembled WGS sequence"/>
</dbReference>
<feature type="region of interest" description="Disordered" evidence="1">
    <location>
        <begin position="874"/>
        <end position="927"/>
    </location>
</feature>